<protein>
    <submittedName>
        <fullName evidence="1">Uncharacterized protein</fullName>
    </submittedName>
</protein>
<dbReference type="KEGG" id="strr:EKD16_10880"/>
<dbReference type="Proteomes" id="UP000292235">
    <property type="component" value="Chromosome"/>
</dbReference>
<evidence type="ECO:0000313" key="2">
    <source>
        <dbReference type="Proteomes" id="UP000292235"/>
    </source>
</evidence>
<sequence length="97" mass="10272">MVYLLNSQNAGAEVGRPGIRRLRLTTGHRSRCVTIFGAMAMTREERSGSVRIRSVVRAGGGAVLGPRGLDMWRPGDGDGFGLRSGEGAVVMLRDAGS</sequence>
<dbReference type="EMBL" id="CP036455">
    <property type="protein sequence ID" value="QBI53962.1"/>
    <property type="molecule type" value="Genomic_DNA"/>
</dbReference>
<dbReference type="AlphaFoldDB" id="A0A4V0ZJM1"/>
<organism evidence="1 2">
    <name type="scientific">Streptomonospora litoralis</name>
    <dbReference type="NCBI Taxonomy" id="2498135"/>
    <lineage>
        <taxon>Bacteria</taxon>
        <taxon>Bacillati</taxon>
        <taxon>Actinomycetota</taxon>
        <taxon>Actinomycetes</taxon>
        <taxon>Streptosporangiales</taxon>
        <taxon>Nocardiopsidaceae</taxon>
        <taxon>Streptomonospora</taxon>
    </lineage>
</organism>
<evidence type="ECO:0000313" key="1">
    <source>
        <dbReference type="EMBL" id="QBI53962.1"/>
    </source>
</evidence>
<gene>
    <name evidence="1" type="ORF">EKD16_10880</name>
</gene>
<accession>A0A4V0ZJM1</accession>
<reference evidence="1 2" key="1">
    <citation type="submission" date="2019-02" db="EMBL/GenBank/DDBJ databases">
        <authorList>
            <person name="Khodamoradi S."/>
            <person name="Hahnke R.L."/>
            <person name="Kaempfer P."/>
            <person name="Schumann P."/>
            <person name="Rohde M."/>
            <person name="Steinert M."/>
            <person name="Luzhetskyy A."/>
            <person name="Wink J."/>
            <person name="Ruckert C."/>
        </authorList>
    </citation>
    <scope>NUCLEOTIDE SEQUENCE [LARGE SCALE GENOMIC DNA]</scope>
    <source>
        <strain evidence="1 2">M2</strain>
    </source>
</reference>
<keyword evidence="2" id="KW-1185">Reference proteome</keyword>
<name>A0A4V0ZJM1_9ACTN</name>
<proteinExistence type="predicted"/>